<sequence>MVAEPRLIVAERFGVDRPTFQGEGPSMGEPAVFIRLSRCNLSCGWCDTPWTWDWERYDPRAESAGHSVEDLAAWALGAPTGLVVVTGGEPLLQQRQLVPLVRRL</sequence>
<evidence type="ECO:0000256" key="4">
    <source>
        <dbReference type="ARBA" id="ARBA00023004"/>
    </source>
</evidence>
<dbReference type="InterPro" id="IPR058240">
    <property type="entry name" value="rSAM_sf"/>
</dbReference>
<keyword evidence="1" id="KW-0004">4Fe-4S</keyword>
<dbReference type="InterPro" id="IPR013785">
    <property type="entry name" value="Aldolase_TIM"/>
</dbReference>
<evidence type="ECO:0000256" key="1">
    <source>
        <dbReference type="ARBA" id="ARBA00022485"/>
    </source>
</evidence>
<dbReference type="Gene3D" id="3.20.20.70">
    <property type="entry name" value="Aldolase class I"/>
    <property type="match status" value="1"/>
</dbReference>
<dbReference type="PANTHER" id="PTHR42836">
    <property type="entry name" value="7-CARBOXY-7-DEAZAGUANINE SYNTHASE"/>
    <property type="match status" value="1"/>
</dbReference>
<keyword evidence="2" id="KW-0949">S-adenosyl-L-methionine</keyword>
<keyword evidence="8" id="KW-1185">Reference proteome</keyword>
<gene>
    <name evidence="7" type="ORF">D7231_34815</name>
</gene>
<evidence type="ECO:0000313" key="7">
    <source>
        <dbReference type="EMBL" id="RKN55078.1"/>
    </source>
</evidence>
<dbReference type="GO" id="GO:0046872">
    <property type="term" value="F:metal ion binding"/>
    <property type="evidence" value="ECO:0007669"/>
    <property type="project" value="UniProtKB-KW"/>
</dbReference>
<keyword evidence="3" id="KW-0479">Metal-binding</keyword>
<evidence type="ECO:0000256" key="5">
    <source>
        <dbReference type="ARBA" id="ARBA00023014"/>
    </source>
</evidence>
<dbReference type="PROSITE" id="PS51918">
    <property type="entry name" value="RADICAL_SAM"/>
    <property type="match status" value="1"/>
</dbReference>
<dbReference type="AlphaFoldDB" id="A0A3B0A2R6"/>
<dbReference type="OrthoDB" id="9782387at2"/>
<dbReference type="Pfam" id="PF13353">
    <property type="entry name" value="Fer4_12"/>
    <property type="match status" value="1"/>
</dbReference>
<protein>
    <submittedName>
        <fullName evidence="7">7-carboxy-7-deazaguanine synthase QueE</fullName>
    </submittedName>
</protein>
<evidence type="ECO:0000256" key="2">
    <source>
        <dbReference type="ARBA" id="ARBA00022691"/>
    </source>
</evidence>
<name>A0A3B0A2R6_9ACTN</name>
<evidence type="ECO:0000313" key="8">
    <source>
        <dbReference type="Proteomes" id="UP000270343"/>
    </source>
</evidence>
<dbReference type="GO" id="GO:0003824">
    <property type="term" value="F:catalytic activity"/>
    <property type="evidence" value="ECO:0007669"/>
    <property type="project" value="InterPro"/>
</dbReference>
<dbReference type="EMBL" id="RBAM01000088">
    <property type="protein sequence ID" value="RKN55078.1"/>
    <property type="molecule type" value="Genomic_DNA"/>
</dbReference>
<dbReference type="InterPro" id="IPR007197">
    <property type="entry name" value="rSAM"/>
</dbReference>
<organism evidence="7 8">
    <name type="scientific">Streptomyces klenkii</name>
    <dbReference type="NCBI Taxonomy" id="1420899"/>
    <lineage>
        <taxon>Bacteria</taxon>
        <taxon>Bacillati</taxon>
        <taxon>Actinomycetota</taxon>
        <taxon>Actinomycetes</taxon>
        <taxon>Kitasatosporales</taxon>
        <taxon>Streptomycetaceae</taxon>
        <taxon>Streptomyces</taxon>
    </lineage>
</organism>
<feature type="non-terminal residue" evidence="7">
    <location>
        <position position="104"/>
    </location>
</feature>
<accession>A0A3B0A2R6</accession>
<dbReference type="SFLD" id="SFLDS00029">
    <property type="entry name" value="Radical_SAM"/>
    <property type="match status" value="1"/>
</dbReference>
<dbReference type="SUPFAM" id="SSF102114">
    <property type="entry name" value="Radical SAM enzymes"/>
    <property type="match status" value="1"/>
</dbReference>
<reference evidence="7 8" key="1">
    <citation type="journal article" date="2015" name="Antonie Van Leeuwenhoek">
        <title>Streptomyces klenkii sp. nov., isolated from deep marine sediment.</title>
        <authorList>
            <person name="Veyisoglu A."/>
            <person name="Sahin N."/>
        </authorList>
    </citation>
    <scope>NUCLEOTIDE SEQUENCE [LARGE SCALE GENOMIC DNA]</scope>
    <source>
        <strain evidence="7 8">KCTC 29202</strain>
    </source>
</reference>
<keyword evidence="4" id="KW-0408">Iron</keyword>
<dbReference type="RefSeq" id="WP_147449886.1">
    <property type="nucleotide sequence ID" value="NZ_RBAM01000088.1"/>
</dbReference>
<dbReference type="PANTHER" id="PTHR42836:SF1">
    <property type="entry name" value="7-CARBOXY-7-DEAZAGUANINE SYNTHASE"/>
    <property type="match status" value="1"/>
</dbReference>
<comment type="caution">
    <text evidence="7">The sequence shown here is derived from an EMBL/GenBank/DDBJ whole genome shotgun (WGS) entry which is preliminary data.</text>
</comment>
<dbReference type="Proteomes" id="UP000270343">
    <property type="component" value="Unassembled WGS sequence"/>
</dbReference>
<dbReference type="GO" id="GO:0051539">
    <property type="term" value="F:4 iron, 4 sulfur cluster binding"/>
    <property type="evidence" value="ECO:0007669"/>
    <property type="project" value="UniProtKB-KW"/>
</dbReference>
<evidence type="ECO:0000259" key="6">
    <source>
        <dbReference type="PROSITE" id="PS51918"/>
    </source>
</evidence>
<feature type="domain" description="Radical SAM core" evidence="6">
    <location>
        <begin position="26"/>
        <end position="104"/>
    </location>
</feature>
<proteinExistence type="predicted"/>
<keyword evidence="5" id="KW-0411">Iron-sulfur</keyword>
<evidence type="ECO:0000256" key="3">
    <source>
        <dbReference type="ARBA" id="ARBA00022723"/>
    </source>
</evidence>